<dbReference type="Proteomes" id="UP000641954">
    <property type="component" value="Unassembled WGS sequence"/>
</dbReference>
<sequence length="57" mass="6630">MKAELMRNEGYEYGWDEKGSRYYSKKPGKRSAVDHNWGFMSKRVFGTNGTEDYISGN</sequence>
<evidence type="ECO:0000313" key="1">
    <source>
        <dbReference type="EMBL" id="MBD2547776.1"/>
    </source>
</evidence>
<protein>
    <submittedName>
        <fullName evidence="1">Uncharacterized protein</fullName>
    </submittedName>
</protein>
<evidence type="ECO:0000313" key="2">
    <source>
        <dbReference type="Proteomes" id="UP000641954"/>
    </source>
</evidence>
<accession>A0ABR8EM70</accession>
<dbReference type="RefSeq" id="WP_190880794.1">
    <property type="nucleotide sequence ID" value="NZ_JACJSK010000092.1"/>
</dbReference>
<name>A0ABR8EM70_9CYAN</name>
<organism evidence="1 2">
    <name type="scientific">Planktothricoides raciborskii FACHB-1370</name>
    <dbReference type="NCBI Taxonomy" id="2949576"/>
    <lineage>
        <taxon>Bacteria</taxon>
        <taxon>Bacillati</taxon>
        <taxon>Cyanobacteriota</taxon>
        <taxon>Cyanophyceae</taxon>
        <taxon>Oscillatoriophycideae</taxon>
        <taxon>Oscillatoriales</taxon>
        <taxon>Oscillatoriaceae</taxon>
        <taxon>Planktothricoides</taxon>
    </lineage>
</organism>
<comment type="caution">
    <text evidence="1">The sequence shown here is derived from an EMBL/GenBank/DDBJ whole genome shotgun (WGS) entry which is preliminary data.</text>
</comment>
<dbReference type="EMBL" id="JACJSK010000092">
    <property type="protein sequence ID" value="MBD2547776.1"/>
    <property type="molecule type" value="Genomic_DNA"/>
</dbReference>
<gene>
    <name evidence="1" type="ORF">H6G72_28945</name>
</gene>
<proteinExistence type="predicted"/>
<reference evidence="1 2" key="1">
    <citation type="journal article" date="2020" name="ISME J.">
        <title>Comparative genomics reveals insights into cyanobacterial evolution and habitat adaptation.</title>
        <authorList>
            <person name="Chen M.Y."/>
            <person name="Teng W.K."/>
            <person name="Zhao L."/>
            <person name="Hu C.X."/>
            <person name="Zhou Y.K."/>
            <person name="Han B.P."/>
            <person name="Song L.R."/>
            <person name="Shu W.S."/>
        </authorList>
    </citation>
    <scope>NUCLEOTIDE SEQUENCE [LARGE SCALE GENOMIC DNA]</scope>
    <source>
        <strain evidence="1 2">FACHB-1370</strain>
    </source>
</reference>
<keyword evidence="2" id="KW-1185">Reference proteome</keyword>